<name>A0ABQ8SEC3_PERAM</name>
<keyword evidence="2" id="KW-0812">Transmembrane</keyword>
<evidence type="ECO:0000313" key="3">
    <source>
        <dbReference type="EMBL" id="KAJ4432448.1"/>
    </source>
</evidence>
<accession>A0ABQ8SEC3</accession>
<feature type="region of interest" description="Disordered" evidence="1">
    <location>
        <begin position="192"/>
        <end position="215"/>
    </location>
</feature>
<comment type="caution">
    <text evidence="3">The sequence shown here is derived from an EMBL/GenBank/DDBJ whole genome shotgun (WGS) entry which is preliminary data.</text>
</comment>
<evidence type="ECO:0000256" key="1">
    <source>
        <dbReference type="SAM" id="MobiDB-lite"/>
    </source>
</evidence>
<keyword evidence="2" id="KW-1133">Transmembrane helix</keyword>
<organism evidence="3 4">
    <name type="scientific">Periplaneta americana</name>
    <name type="common">American cockroach</name>
    <name type="synonym">Blatta americana</name>
    <dbReference type="NCBI Taxonomy" id="6978"/>
    <lineage>
        <taxon>Eukaryota</taxon>
        <taxon>Metazoa</taxon>
        <taxon>Ecdysozoa</taxon>
        <taxon>Arthropoda</taxon>
        <taxon>Hexapoda</taxon>
        <taxon>Insecta</taxon>
        <taxon>Pterygota</taxon>
        <taxon>Neoptera</taxon>
        <taxon>Polyneoptera</taxon>
        <taxon>Dictyoptera</taxon>
        <taxon>Blattodea</taxon>
        <taxon>Blattoidea</taxon>
        <taxon>Blattidae</taxon>
        <taxon>Blattinae</taxon>
        <taxon>Periplaneta</taxon>
    </lineage>
</organism>
<evidence type="ECO:0000256" key="2">
    <source>
        <dbReference type="SAM" id="Phobius"/>
    </source>
</evidence>
<feature type="transmembrane region" description="Helical" evidence="2">
    <location>
        <begin position="68"/>
        <end position="90"/>
    </location>
</feature>
<dbReference type="Proteomes" id="UP001148838">
    <property type="component" value="Unassembled WGS sequence"/>
</dbReference>
<dbReference type="EMBL" id="JAJSOF020000029">
    <property type="protein sequence ID" value="KAJ4432448.1"/>
    <property type="molecule type" value="Genomic_DNA"/>
</dbReference>
<protein>
    <submittedName>
        <fullName evidence="3">Uncharacterized protein</fullName>
    </submittedName>
</protein>
<gene>
    <name evidence="3" type="ORF">ANN_21067</name>
</gene>
<evidence type="ECO:0000313" key="4">
    <source>
        <dbReference type="Proteomes" id="UP001148838"/>
    </source>
</evidence>
<feature type="compositionally biased region" description="Acidic residues" evidence="1">
    <location>
        <begin position="199"/>
        <end position="208"/>
    </location>
</feature>
<reference evidence="3 4" key="1">
    <citation type="journal article" date="2022" name="Allergy">
        <title>Genome assembly and annotation of Periplaneta americana reveal a comprehensive cockroach allergen profile.</title>
        <authorList>
            <person name="Wang L."/>
            <person name="Xiong Q."/>
            <person name="Saelim N."/>
            <person name="Wang L."/>
            <person name="Nong W."/>
            <person name="Wan A.T."/>
            <person name="Shi M."/>
            <person name="Liu X."/>
            <person name="Cao Q."/>
            <person name="Hui J.H.L."/>
            <person name="Sookrung N."/>
            <person name="Leung T.F."/>
            <person name="Tungtrongchitr A."/>
            <person name="Tsui S.K.W."/>
        </authorList>
    </citation>
    <scope>NUCLEOTIDE SEQUENCE [LARGE SCALE GENOMIC DNA]</scope>
    <source>
        <strain evidence="3">PWHHKU_190912</strain>
    </source>
</reference>
<keyword evidence="2" id="KW-0472">Membrane</keyword>
<proteinExistence type="predicted"/>
<keyword evidence="4" id="KW-1185">Reference proteome</keyword>
<sequence length="215" mass="25153">MSPQEEIKRIKIWRSCWPCNVITNSSVTKYYRLLLPCRKSEVRKNSFMLESYSDEAVCMQTSIMKAKIVPVTVTFRICTFILIFVVNFSVNARTQLLSVRRKIYPRTTVHTVLKPEYKSSRIARTYTSPQWYYYYLKSKVYRNKSRTIIQLKQNIRNEISAIEPVLLGVRDVATCSAGSTLHRPEVRFTSEISDRYGNDDDDDDDDVVDEKFNSD</sequence>